<feature type="transmembrane region" description="Helical" evidence="8">
    <location>
        <begin position="246"/>
        <end position="264"/>
    </location>
</feature>
<dbReference type="GO" id="GO:0016763">
    <property type="term" value="F:pentosyltransferase activity"/>
    <property type="evidence" value="ECO:0007669"/>
    <property type="project" value="TreeGrafter"/>
</dbReference>
<feature type="transmembrane region" description="Helical" evidence="8">
    <location>
        <begin position="113"/>
        <end position="133"/>
    </location>
</feature>
<protein>
    <submittedName>
        <fullName evidence="10">Putative membrane protein</fullName>
    </submittedName>
</protein>
<comment type="subcellular location">
    <subcellularLocation>
        <location evidence="1">Cell membrane</location>
        <topology evidence="1">Multi-pass membrane protein</topology>
    </subcellularLocation>
</comment>
<dbReference type="eggNOG" id="COG1807">
    <property type="taxonomic scope" value="Bacteria"/>
</dbReference>
<evidence type="ECO:0000256" key="3">
    <source>
        <dbReference type="ARBA" id="ARBA00022676"/>
    </source>
</evidence>
<keyword evidence="3" id="KW-0328">Glycosyltransferase</keyword>
<evidence type="ECO:0000256" key="1">
    <source>
        <dbReference type="ARBA" id="ARBA00004651"/>
    </source>
</evidence>
<keyword evidence="5 8" id="KW-0812">Transmembrane</keyword>
<evidence type="ECO:0000256" key="4">
    <source>
        <dbReference type="ARBA" id="ARBA00022679"/>
    </source>
</evidence>
<dbReference type="PANTHER" id="PTHR33908">
    <property type="entry name" value="MANNOSYLTRANSFERASE YKCB-RELATED"/>
    <property type="match status" value="1"/>
</dbReference>
<accession>C1F7R7</accession>
<keyword evidence="11" id="KW-1185">Reference proteome</keyword>
<evidence type="ECO:0000256" key="5">
    <source>
        <dbReference type="ARBA" id="ARBA00022692"/>
    </source>
</evidence>
<keyword evidence="7 8" id="KW-0472">Membrane</keyword>
<name>C1F7R7_ACIC5</name>
<dbReference type="GO" id="GO:0009103">
    <property type="term" value="P:lipopolysaccharide biosynthetic process"/>
    <property type="evidence" value="ECO:0007669"/>
    <property type="project" value="UniProtKB-ARBA"/>
</dbReference>
<dbReference type="RefSeq" id="WP_015896919.1">
    <property type="nucleotide sequence ID" value="NC_012483.1"/>
</dbReference>
<evidence type="ECO:0000313" key="10">
    <source>
        <dbReference type="EMBL" id="ACO31355.1"/>
    </source>
</evidence>
<dbReference type="EMBL" id="CP001472">
    <property type="protein sequence ID" value="ACO31355.1"/>
    <property type="molecule type" value="Genomic_DNA"/>
</dbReference>
<dbReference type="HOGENOM" id="CLU_615273_0_0_0"/>
<dbReference type="GO" id="GO:0005886">
    <property type="term" value="C:plasma membrane"/>
    <property type="evidence" value="ECO:0007669"/>
    <property type="project" value="UniProtKB-SubCell"/>
</dbReference>
<dbReference type="PANTHER" id="PTHR33908:SF11">
    <property type="entry name" value="MEMBRANE PROTEIN"/>
    <property type="match status" value="1"/>
</dbReference>
<proteinExistence type="predicted"/>
<feature type="transmembrane region" description="Helical" evidence="8">
    <location>
        <begin position="394"/>
        <end position="411"/>
    </location>
</feature>
<keyword evidence="4" id="KW-0808">Transferase</keyword>
<dbReference type="KEGG" id="aca:ACP_1799"/>
<dbReference type="Proteomes" id="UP000002207">
    <property type="component" value="Chromosome"/>
</dbReference>
<evidence type="ECO:0000256" key="7">
    <source>
        <dbReference type="ARBA" id="ARBA00023136"/>
    </source>
</evidence>
<dbReference type="InterPro" id="IPR038731">
    <property type="entry name" value="RgtA/B/C-like"/>
</dbReference>
<keyword evidence="2" id="KW-1003">Cell membrane</keyword>
<feature type="domain" description="Glycosyltransferase RgtA/B/C/D-like" evidence="9">
    <location>
        <begin position="92"/>
        <end position="263"/>
    </location>
</feature>
<dbReference type="OrthoDB" id="136232at2"/>
<evidence type="ECO:0000313" key="11">
    <source>
        <dbReference type="Proteomes" id="UP000002207"/>
    </source>
</evidence>
<keyword evidence="6 8" id="KW-1133">Transmembrane helix</keyword>
<dbReference type="InterPro" id="IPR050297">
    <property type="entry name" value="LipidA_mod_glycosyltrf_83"/>
</dbReference>
<dbReference type="Pfam" id="PF13231">
    <property type="entry name" value="PMT_2"/>
    <property type="match status" value="1"/>
</dbReference>
<organism evidence="10 11">
    <name type="scientific">Acidobacterium capsulatum (strain ATCC 51196 / DSM 11244 / BCRC 80197 / JCM 7670 / NBRC 15755 / NCIMB 13165 / 161)</name>
    <dbReference type="NCBI Taxonomy" id="240015"/>
    <lineage>
        <taxon>Bacteria</taxon>
        <taxon>Pseudomonadati</taxon>
        <taxon>Acidobacteriota</taxon>
        <taxon>Terriglobia</taxon>
        <taxon>Terriglobales</taxon>
        <taxon>Acidobacteriaceae</taxon>
        <taxon>Acidobacterium</taxon>
    </lineage>
</organism>
<evidence type="ECO:0000259" key="9">
    <source>
        <dbReference type="Pfam" id="PF13231"/>
    </source>
</evidence>
<evidence type="ECO:0000256" key="8">
    <source>
        <dbReference type="SAM" id="Phobius"/>
    </source>
</evidence>
<evidence type="ECO:0000256" key="6">
    <source>
        <dbReference type="ARBA" id="ARBA00022989"/>
    </source>
</evidence>
<reference evidence="10 11" key="1">
    <citation type="journal article" date="2009" name="Appl. Environ. Microbiol.">
        <title>Three genomes from the phylum Acidobacteria provide insight into the lifestyles of these microorganisms in soils.</title>
        <authorList>
            <person name="Ward N.L."/>
            <person name="Challacombe J.F."/>
            <person name="Janssen P.H."/>
            <person name="Henrissat B."/>
            <person name="Coutinho P.M."/>
            <person name="Wu M."/>
            <person name="Xie G."/>
            <person name="Haft D.H."/>
            <person name="Sait M."/>
            <person name="Badger J."/>
            <person name="Barabote R.D."/>
            <person name="Bradley B."/>
            <person name="Brettin T.S."/>
            <person name="Brinkac L.M."/>
            <person name="Bruce D."/>
            <person name="Creasy T."/>
            <person name="Daugherty S.C."/>
            <person name="Davidsen T.M."/>
            <person name="DeBoy R.T."/>
            <person name="Detter J.C."/>
            <person name="Dodson R.J."/>
            <person name="Durkin A.S."/>
            <person name="Ganapathy A."/>
            <person name="Gwinn-Giglio M."/>
            <person name="Han C.S."/>
            <person name="Khouri H."/>
            <person name="Kiss H."/>
            <person name="Kothari S.P."/>
            <person name="Madupu R."/>
            <person name="Nelson K.E."/>
            <person name="Nelson W.C."/>
            <person name="Paulsen I."/>
            <person name="Penn K."/>
            <person name="Ren Q."/>
            <person name="Rosovitz M.J."/>
            <person name="Selengut J.D."/>
            <person name="Shrivastava S."/>
            <person name="Sullivan S.A."/>
            <person name="Tapia R."/>
            <person name="Thompson L.S."/>
            <person name="Watkins K.L."/>
            <person name="Yang Q."/>
            <person name="Yu C."/>
            <person name="Zafar N."/>
            <person name="Zhou L."/>
            <person name="Kuske C.R."/>
        </authorList>
    </citation>
    <scope>NUCLEOTIDE SEQUENCE [LARGE SCALE GENOMIC DNA]</scope>
    <source>
        <strain evidence="11">ATCC 51196 / DSM 11244 / BCRC 80197 / JCM 7670 / NBRC 15755 / NCIMB 13165 / 161</strain>
    </source>
</reference>
<feature type="transmembrane region" description="Helical" evidence="8">
    <location>
        <begin position="30"/>
        <end position="50"/>
    </location>
</feature>
<dbReference type="AlphaFoldDB" id="C1F7R7"/>
<dbReference type="STRING" id="240015.ACP_1799"/>
<evidence type="ECO:0000256" key="2">
    <source>
        <dbReference type="ARBA" id="ARBA00022475"/>
    </source>
</evidence>
<dbReference type="InParanoid" id="C1F7R7"/>
<sequence>MAESPRSSSLPRPTAAAEAPNGGALARFPWVIFWVGLVLRLGYMTFAHTWHIRTHWNHFEFGYEMGRIAHSLVTGHGYGNPFWGLSGPTAWEPPLYPWLLAGIFKVFGDYSPLSAWVTLALNCVFGAFTLPAVWQIARRCFSRKVAVWATWIWALYPAALQYDERWVWEMSLTCMLFAWVLALALRMRGIGEPGEARAEGATPGRWALFAVLWALIAFSNPSLQLFLPACGLWILWGSPRWKRQLAYGTMAAVIFLGCLAPWVYRNWVVFHHFIPVRSDFGFEFFDGNGPGSTGMIREYDQPFQDPVQMRKYRQMGEIAWMQWHMQETKAYLARHPGHFWRLTPKRIYMYWAGVPAAASPKWWADLGRSLNFEFTSLAGLFGLALALRRKAAGRWLFFWAFALLPVTYYLITVHARFRHPLEPLIDILGVYLFQSAEKSWRVRGFSRHA</sequence>
<gene>
    <name evidence="10" type="ordered locus">ACP_1799</name>
</gene>
<feature type="transmembrane region" description="Helical" evidence="8">
    <location>
        <begin position="145"/>
        <end position="160"/>
    </location>
</feature>
<feature type="transmembrane region" description="Helical" evidence="8">
    <location>
        <begin position="166"/>
        <end position="185"/>
    </location>
</feature>
<feature type="transmembrane region" description="Helical" evidence="8">
    <location>
        <begin position="206"/>
        <end position="234"/>
    </location>
</feature>